<evidence type="ECO:0000256" key="1">
    <source>
        <dbReference type="SAM" id="MobiDB-lite"/>
    </source>
</evidence>
<evidence type="ECO:0000259" key="2">
    <source>
        <dbReference type="PROSITE" id="PS51186"/>
    </source>
</evidence>
<dbReference type="CDD" id="cd04301">
    <property type="entry name" value="NAT_SF"/>
    <property type="match status" value="1"/>
</dbReference>
<dbReference type="InterPro" id="IPR000182">
    <property type="entry name" value="GNAT_dom"/>
</dbReference>
<name>A0A841ECQ3_9ACTN</name>
<accession>A0A841ECQ3</accession>
<dbReference type="GO" id="GO:0016747">
    <property type="term" value="F:acyltransferase activity, transferring groups other than amino-acyl groups"/>
    <property type="evidence" value="ECO:0007669"/>
    <property type="project" value="InterPro"/>
</dbReference>
<dbReference type="SUPFAM" id="SSF55729">
    <property type="entry name" value="Acyl-CoA N-acyltransferases (Nat)"/>
    <property type="match status" value="1"/>
</dbReference>
<dbReference type="EMBL" id="JACHLY010000002">
    <property type="protein sequence ID" value="MBB6000892.1"/>
    <property type="molecule type" value="Genomic_DNA"/>
</dbReference>
<evidence type="ECO:0000313" key="4">
    <source>
        <dbReference type="Proteomes" id="UP000578077"/>
    </source>
</evidence>
<dbReference type="InterPro" id="IPR052523">
    <property type="entry name" value="Trichothecene_AcTrans"/>
</dbReference>
<keyword evidence="3" id="KW-0808">Transferase</keyword>
<dbReference type="PROSITE" id="PS51186">
    <property type="entry name" value="GNAT"/>
    <property type="match status" value="1"/>
</dbReference>
<dbReference type="Pfam" id="PF13508">
    <property type="entry name" value="Acetyltransf_7"/>
    <property type="match status" value="1"/>
</dbReference>
<feature type="domain" description="N-acetyltransferase" evidence="2">
    <location>
        <begin position="6"/>
        <end position="212"/>
    </location>
</feature>
<dbReference type="Proteomes" id="UP000578077">
    <property type="component" value="Unassembled WGS sequence"/>
</dbReference>
<gene>
    <name evidence="3" type="ORF">HNR25_004721</name>
</gene>
<dbReference type="InterPro" id="IPR016181">
    <property type="entry name" value="Acyl_CoA_acyltransferase"/>
</dbReference>
<feature type="region of interest" description="Disordered" evidence="1">
    <location>
        <begin position="195"/>
        <end position="222"/>
    </location>
</feature>
<sequence length="222" mass="24732">MADDRTTLRRPERAELPAVAEAYTAANLHDPVLSWVIDDEDARRRITAGPWRETMVAYLDSVLHSGELVIAEDESAGVAGVALWEWTDPAPATGTSPLQDPEGARFIEHAYGEYADRMKQLMELTGRRRPDASAYWYLLNIVVAPRLRGQGIGGAMLRTHLRRLEAEHAPAFLEASSPRNRRLYESFGFADCGEPVELPDGPRLQPMWRPAAADPDRSRSKG</sequence>
<reference evidence="3 4" key="1">
    <citation type="submission" date="2020-08" db="EMBL/GenBank/DDBJ databases">
        <title>Sequencing the genomes of 1000 actinobacteria strains.</title>
        <authorList>
            <person name="Klenk H.-P."/>
        </authorList>
    </citation>
    <scope>NUCLEOTIDE SEQUENCE [LARGE SCALE GENOMIC DNA]</scope>
    <source>
        <strain evidence="3 4">DSM 44593</strain>
    </source>
</reference>
<keyword evidence="4" id="KW-1185">Reference proteome</keyword>
<organism evidence="3 4">
    <name type="scientific">Streptomonospora salina</name>
    <dbReference type="NCBI Taxonomy" id="104205"/>
    <lineage>
        <taxon>Bacteria</taxon>
        <taxon>Bacillati</taxon>
        <taxon>Actinomycetota</taxon>
        <taxon>Actinomycetes</taxon>
        <taxon>Streptosporangiales</taxon>
        <taxon>Nocardiopsidaceae</taxon>
        <taxon>Streptomonospora</taxon>
    </lineage>
</organism>
<evidence type="ECO:0000313" key="3">
    <source>
        <dbReference type="EMBL" id="MBB6000892.1"/>
    </source>
</evidence>
<dbReference type="PANTHER" id="PTHR42791:SF1">
    <property type="entry name" value="N-ACETYLTRANSFERASE DOMAIN-CONTAINING PROTEIN"/>
    <property type="match status" value="1"/>
</dbReference>
<proteinExistence type="predicted"/>
<dbReference type="AlphaFoldDB" id="A0A841ECQ3"/>
<dbReference type="Gene3D" id="3.40.630.30">
    <property type="match status" value="1"/>
</dbReference>
<comment type="caution">
    <text evidence="3">The sequence shown here is derived from an EMBL/GenBank/DDBJ whole genome shotgun (WGS) entry which is preliminary data.</text>
</comment>
<protein>
    <submittedName>
        <fullName evidence="3">GNAT superfamily N-acetyltransferase</fullName>
    </submittedName>
</protein>
<dbReference type="PANTHER" id="PTHR42791">
    <property type="entry name" value="GNAT FAMILY ACETYLTRANSFERASE"/>
    <property type="match status" value="1"/>
</dbReference>
<dbReference type="RefSeq" id="WP_184639797.1">
    <property type="nucleotide sequence ID" value="NZ_BAABKT010000017.1"/>
</dbReference>